<feature type="domain" description="Transglycosylase SLT" evidence="5">
    <location>
        <begin position="59"/>
        <end position="160"/>
    </location>
</feature>
<evidence type="ECO:0000259" key="5">
    <source>
        <dbReference type="Pfam" id="PF01464"/>
    </source>
</evidence>
<dbReference type="RefSeq" id="WP_211400710.1">
    <property type="nucleotide sequence ID" value="NZ_JAFCLK010000020.1"/>
</dbReference>
<dbReference type="InterPro" id="IPR023346">
    <property type="entry name" value="Lysozyme-like_dom_sf"/>
</dbReference>
<feature type="region of interest" description="Disordered" evidence="3">
    <location>
        <begin position="215"/>
        <end position="235"/>
    </location>
</feature>
<dbReference type="Pfam" id="PF01464">
    <property type="entry name" value="SLT"/>
    <property type="match status" value="1"/>
</dbReference>
<comment type="caution">
    <text evidence="6">The sequence shown here is derived from an EMBL/GenBank/DDBJ whole genome shotgun (WGS) entry which is preliminary data.</text>
</comment>
<evidence type="ECO:0000313" key="6">
    <source>
        <dbReference type="EMBL" id="MBR1138403.1"/>
    </source>
</evidence>
<dbReference type="SUPFAM" id="SSF53955">
    <property type="entry name" value="Lysozyme-like"/>
    <property type="match status" value="1"/>
</dbReference>
<comment type="similarity">
    <text evidence="1">Belongs to the transglycosylase Slt family.</text>
</comment>
<dbReference type="EMBL" id="JAFCLK010000020">
    <property type="protein sequence ID" value="MBR1138403.1"/>
    <property type="molecule type" value="Genomic_DNA"/>
</dbReference>
<name>A0ABS5GAP8_9BRAD</name>
<dbReference type="PANTHER" id="PTHR37423">
    <property type="entry name" value="SOLUBLE LYTIC MUREIN TRANSGLYCOSYLASE-RELATED"/>
    <property type="match status" value="1"/>
</dbReference>
<evidence type="ECO:0000256" key="1">
    <source>
        <dbReference type="ARBA" id="ARBA00007734"/>
    </source>
</evidence>
<dbReference type="Gene3D" id="1.10.530.10">
    <property type="match status" value="1"/>
</dbReference>
<protein>
    <submittedName>
        <fullName evidence="6">Lytic transglycosylase domain-containing protein</fullName>
    </submittedName>
</protein>
<feature type="chain" id="PRO_5046582870" evidence="4">
    <location>
        <begin position="27"/>
        <end position="257"/>
    </location>
</feature>
<gene>
    <name evidence="6" type="ORF">JQ619_21780</name>
</gene>
<comment type="similarity">
    <text evidence="2">Belongs to the virb1 family.</text>
</comment>
<evidence type="ECO:0000256" key="2">
    <source>
        <dbReference type="ARBA" id="ARBA00009387"/>
    </source>
</evidence>
<accession>A0ABS5GAP8</accession>
<dbReference type="PANTHER" id="PTHR37423:SF2">
    <property type="entry name" value="MEMBRANE-BOUND LYTIC MUREIN TRANSGLYCOSYLASE C"/>
    <property type="match status" value="1"/>
</dbReference>
<reference evidence="7" key="1">
    <citation type="journal article" date="2021" name="ISME J.">
        <title>Evolutionary origin and ecological implication of a unique nif island in free-living Bradyrhizobium lineages.</title>
        <authorList>
            <person name="Tao J."/>
        </authorList>
    </citation>
    <scope>NUCLEOTIDE SEQUENCE [LARGE SCALE GENOMIC DNA]</scope>
    <source>
        <strain evidence="7">SZCCT0094</strain>
    </source>
</reference>
<keyword evidence="4" id="KW-0732">Signal</keyword>
<dbReference type="Proteomes" id="UP001314635">
    <property type="component" value="Unassembled WGS sequence"/>
</dbReference>
<evidence type="ECO:0000256" key="4">
    <source>
        <dbReference type="SAM" id="SignalP"/>
    </source>
</evidence>
<dbReference type="PROSITE" id="PS51257">
    <property type="entry name" value="PROKAR_LIPOPROTEIN"/>
    <property type="match status" value="1"/>
</dbReference>
<evidence type="ECO:0000313" key="7">
    <source>
        <dbReference type="Proteomes" id="UP001314635"/>
    </source>
</evidence>
<dbReference type="InterPro" id="IPR008258">
    <property type="entry name" value="Transglycosylase_SLT_dom_1"/>
</dbReference>
<keyword evidence="7" id="KW-1185">Reference proteome</keyword>
<dbReference type="CDD" id="cd00254">
    <property type="entry name" value="LT-like"/>
    <property type="match status" value="1"/>
</dbReference>
<proteinExistence type="inferred from homology"/>
<feature type="signal peptide" evidence="4">
    <location>
        <begin position="1"/>
        <end position="26"/>
    </location>
</feature>
<evidence type="ECO:0000256" key="3">
    <source>
        <dbReference type="SAM" id="MobiDB-lite"/>
    </source>
</evidence>
<organism evidence="6 7">
    <name type="scientific">Bradyrhizobium denitrificans</name>
    <dbReference type="NCBI Taxonomy" id="2734912"/>
    <lineage>
        <taxon>Bacteria</taxon>
        <taxon>Pseudomonadati</taxon>
        <taxon>Pseudomonadota</taxon>
        <taxon>Alphaproteobacteria</taxon>
        <taxon>Hyphomicrobiales</taxon>
        <taxon>Nitrobacteraceae</taxon>
        <taxon>Bradyrhizobium</taxon>
    </lineage>
</organism>
<sequence>MAVRDGGFRATLSSIIVMLSACSVIACSTADATAEPPFASPATRVKSAAPSRDPWAAHIAEAAKRFAIPERWIRAVMAVESTGNRTARSPKGAMGLMQIMPKTWNELRRRYGLGHDPWQPRANILAGAAYLREMHDRYGSMAAMLAAYNAGPRRYDAHLASGRALPAETVAYVAKIAAMIDGKVPVMRLAGAASRKSWSLGPIFVVRSSVHHDGEFGAVDRPSGRPSSAPSIVDLSALMPPSDGLFVRRLRADGEQR</sequence>